<reference evidence="7 8" key="1">
    <citation type="submission" date="2021-01" db="EMBL/GenBank/DDBJ databases">
        <title>Whole genome shotgun sequence of Verrucosispora lutea NBRC 106530.</title>
        <authorList>
            <person name="Komaki H."/>
            <person name="Tamura T."/>
        </authorList>
    </citation>
    <scope>NUCLEOTIDE SEQUENCE [LARGE SCALE GENOMIC DNA]</scope>
    <source>
        <strain evidence="7 8">NBRC 106530</strain>
    </source>
</reference>
<feature type="domain" description="HTH tetR-type" evidence="6">
    <location>
        <begin position="29"/>
        <end position="89"/>
    </location>
</feature>
<dbReference type="Pfam" id="PF02909">
    <property type="entry name" value="TetR_C_1"/>
    <property type="match status" value="1"/>
</dbReference>
<dbReference type="PANTHER" id="PTHR30055:SF151">
    <property type="entry name" value="TRANSCRIPTIONAL REGULATORY PROTEIN"/>
    <property type="match status" value="1"/>
</dbReference>
<dbReference type="PROSITE" id="PS50977">
    <property type="entry name" value="HTH_TETR_2"/>
    <property type="match status" value="1"/>
</dbReference>
<keyword evidence="1" id="KW-0805">Transcription regulation</keyword>
<sequence length="268" mass="29151">MDGPDVELPENVALAWGLRDRPSRGPKRSLSLDQVVAAGIQIAQAEGLAAVSMSRVATELGVATMSLYRYVPTKQDLLDFMVDTAFGPPPTPRGVDEGWRPALARWGEGHVTAMRRQPWTRHVPISGPPITPNQVRWLEYGLTALRGTGLRGTERVSAIMLVSGYARSWATLTADIAEAAARTGQTPEQVGLRYWRHLAVVTGSGPYPAIHELLAEGEEYDDEDDIDLEWRFGLDRILDGVAVMIDARTAGPTRDADPSTRDSPTNGG</sequence>
<dbReference type="InterPro" id="IPR004111">
    <property type="entry name" value="Repressor_TetR_C"/>
</dbReference>
<dbReference type="Pfam" id="PF00440">
    <property type="entry name" value="TetR_N"/>
    <property type="match status" value="1"/>
</dbReference>
<dbReference type="SUPFAM" id="SSF46689">
    <property type="entry name" value="Homeodomain-like"/>
    <property type="match status" value="1"/>
</dbReference>
<evidence type="ECO:0000256" key="5">
    <source>
        <dbReference type="SAM" id="MobiDB-lite"/>
    </source>
</evidence>
<accession>A0ABQ4IXG4</accession>
<dbReference type="EMBL" id="BOPB01000014">
    <property type="protein sequence ID" value="GIJ22614.1"/>
    <property type="molecule type" value="Genomic_DNA"/>
</dbReference>
<gene>
    <name evidence="7" type="ORF">Vlu01_32380</name>
</gene>
<dbReference type="Gene3D" id="1.10.357.10">
    <property type="entry name" value="Tetracycline Repressor, domain 2"/>
    <property type="match status" value="1"/>
</dbReference>
<dbReference type="SUPFAM" id="SSF48498">
    <property type="entry name" value="Tetracyclin repressor-like, C-terminal domain"/>
    <property type="match status" value="1"/>
</dbReference>
<dbReference type="InterPro" id="IPR036271">
    <property type="entry name" value="Tet_transcr_reg_TetR-rel_C_sf"/>
</dbReference>
<keyword evidence="3" id="KW-0804">Transcription</keyword>
<dbReference type="RefSeq" id="WP_203999911.1">
    <property type="nucleotide sequence ID" value="NZ_BOPB01000014.1"/>
</dbReference>
<evidence type="ECO:0000256" key="2">
    <source>
        <dbReference type="ARBA" id="ARBA00023125"/>
    </source>
</evidence>
<evidence type="ECO:0000313" key="7">
    <source>
        <dbReference type="EMBL" id="GIJ22614.1"/>
    </source>
</evidence>
<keyword evidence="2 4" id="KW-0238">DNA-binding</keyword>
<dbReference type="Proteomes" id="UP000643165">
    <property type="component" value="Unassembled WGS sequence"/>
</dbReference>
<dbReference type="InterPro" id="IPR001647">
    <property type="entry name" value="HTH_TetR"/>
</dbReference>
<dbReference type="InterPro" id="IPR009057">
    <property type="entry name" value="Homeodomain-like_sf"/>
</dbReference>
<dbReference type="Gene3D" id="1.10.10.60">
    <property type="entry name" value="Homeodomain-like"/>
    <property type="match status" value="1"/>
</dbReference>
<name>A0ABQ4IXG4_9ACTN</name>
<keyword evidence="8" id="KW-1185">Reference proteome</keyword>
<dbReference type="PANTHER" id="PTHR30055">
    <property type="entry name" value="HTH-TYPE TRANSCRIPTIONAL REGULATOR RUTR"/>
    <property type="match status" value="1"/>
</dbReference>
<organism evidence="7 8">
    <name type="scientific">Micromonospora lutea</name>
    <dbReference type="NCBI Taxonomy" id="419825"/>
    <lineage>
        <taxon>Bacteria</taxon>
        <taxon>Bacillati</taxon>
        <taxon>Actinomycetota</taxon>
        <taxon>Actinomycetes</taxon>
        <taxon>Micromonosporales</taxon>
        <taxon>Micromonosporaceae</taxon>
        <taxon>Micromonospora</taxon>
    </lineage>
</organism>
<evidence type="ECO:0000256" key="3">
    <source>
        <dbReference type="ARBA" id="ARBA00023163"/>
    </source>
</evidence>
<feature type="DNA-binding region" description="H-T-H motif" evidence="4">
    <location>
        <begin position="52"/>
        <end position="71"/>
    </location>
</feature>
<dbReference type="InterPro" id="IPR050109">
    <property type="entry name" value="HTH-type_TetR-like_transc_reg"/>
</dbReference>
<evidence type="ECO:0000313" key="8">
    <source>
        <dbReference type="Proteomes" id="UP000643165"/>
    </source>
</evidence>
<feature type="region of interest" description="Disordered" evidence="5">
    <location>
        <begin position="249"/>
        <end position="268"/>
    </location>
</feature>
<comment type="caution">
    <text evidence="7">The sequence shown here is derived from an EMBL/GenBank/DDBJ whole genome shotgun (WGS) entry which is preliminary data.</text>
</comment>
<proteinExistence type="predicted"/>
<evidence type="ECO:0000259" key="6">
    <source>
        <dbReference type="PROSITE" id="PS50977"/>
    </source>
</evidence>
<evidence type="ECO:0000256" key="1">
    <source>
        <dbReference type="ARBA" id="ARBA00023015"/>
    </source>
</evidence>
<evidence type="ECO:0000256" key="4">
    <source>
        <dbReference type="PROSITE-ProRule" id="PRU00335"/>
    </source>
</evidence>
<protein>
    <submittedName>
        <fullName evidence="7">TetR family transcriptional regulator</fullName>
    </submittedName>
</protein>